<dbReference type="RefSeq" id="WP_159432132.1">
    <property type="nucleotide sequence ID" value="NZ_FMAH01000001.1"/>
</dbReference>
<gene>
    <name evidence="3" type="ORF">GA0061102_1001301</name>
</gene>
<name>A0A1C3U0V3_9HYPH</name>
<organism evidence="3 4">
    <name type="scientific">Rhizobium miluonense</name>
    <dbReference type="NCBI Taxonomy" id="411945"/>
    <lineage>
        <taxon>Bacteria</taxon>
        <taxon>Pseudomonadati</taxon>
        <taxon>Pseudomonadota</taxon>
        <taxon>Alphaproteobacteria</taxon>
        <taxon>Hyphomicrobiales</taxon>
        <taxon>Rhizobiaceae</taxon>
        <taxon>Rhizobium/Agrobacterium group</taxon>
        <taxon>Rhizobium</taxon>
    </lineage>
</organism>
<evidence type="ECO:0000256" key="2">
    <source>
        <dbReference type="SAM" id="SignalP"/>
    </source>
</evidence>
<feature type="signal peptide" evidence="2">
    <location>
        <begin position="1"/>
        <end position="20"/>
    </location>
</feature>
<dbReference type="Proteomes" id="UP000199435">
    <property type="component" value="Unassembled WGS sequence"/>
</dbReference>
<dbReference type="OrthoDB" id="9884419at2"/>
<sequence>MFIRSVFAVLFLALIGFALASCTTSGERNSGGGMTQNAPPTGGGY</sequence>
<feature type="chain" id="PRO_5008682604" description="Lipoprotein-attachment site-containing protein" evidence="2">
    <location>
        <begin position="21"/>
        <end position="45"/>
    </location>
</feature>
<dbReference type="STRING" id="411945.GA0061102_1001301"/>
<proteinExistence type="predicted"/>
<dbReference type="AlphaFoldDB" id="A0A1C3U0V3"/>
<evidence type="ECO:0000313" key="3">
    <source>
        <dbReference type="EMBL" id="SCB09078.1"/>
    </source>
</evidence>
<accession>A0A1C3U0V3</accession>
<evidence type="ECO:0008006" key="5">
    <source>
        <dbReference type="Google" id="ProtNLM"/>
    </source>
</evidence>
<evidence type="ECO:0000256" key="1">
    <source>
        <dbReference type="SAM" id="MobiDB-lite"/>
    </source>
</evidence>
<protein>
    <recommendedName>
        <fullName evidence="5">Lipoprotein-attachment site-containing protein</fullName>
    </recommendedName>
</protein>
<reference evidence="4" key="1">
    <citation type="submission" date="2016-08" db="EMBL/GenBank/DDBJ databases">
        <authorList>
            <person name="Varghese N."/>
            <person name="Submissions Spin"/>
        </authorList>
    </citation>
    <scope>NUCLEOTIDE SEQUENCE [LARGE SCALE GENOMIC DNA]</scope>
    <source>
        <strain evidence="4">HAMBI 2971</strain>
    </source>
</reference>
<feature type="region of interest" description="Disordered" evidence="1">
    <location>
        <begin position="25"/>
        <end position="45"/>
    </location>
</feature>
<keyword evidence="2" id="KW-0732">Signal</keyword>
<keyword evidence="4" id="KW-1185">Reference proteome</keyword>
<evidence type="ECO:0000313" key="4">
    <source>
        <dbReference type="Proteomes" id="UP000199435"/>
    </source>
</evidence>
<dbReference type="EMBL" id="FMAH01000001">
    <property type="protein sequence ID" value="SCB09078.1"/>
    <property type="molecule type" value="Genomic_DNA"/>
</dbReference>
<dbReference type="PROSITE" id="PS51257">
    <property type="entry name" value="PROKAR_LIPOPROTEIN"/>
    <property type="match status" value="1"/>
</dbReference>